<feature type="transmembrane region" description="Helical" evidence="12">
    <location>
        <begin position="54"/>
        <end position="74"/>
    </location>
</feature>
<evidence type="ECO:0000256" key="2">
    <source>
        <dbReference type="ARBA" id="ARBA00008622"/>
    </source>
</evidence>
<keyword evidence="8" id="KW-0249">Electron transport</keyword>
<feature type="transmembrane region" description="Helical" evidence="12">
    <location>
        <begin position="121"/>
        <end position="145"/>
    </location>
</feature>
<evidence type="ECO:0000256" key="7">
    <source>
        <dbReference type="ARBA" id="ARBA00022723"/>
    </source>
</evidence>
<dbReference type="PRINTS" id="PR00161">
    <property type="entry name" value="NIHGNASECYTB"/>
</dbReference>
<evidence type="ECO:0000256" key="6">
    <source>
        <dbReference type="ARBA" id="ARBA00022692"/>
    </source>
</evidence>
<sequence>MQYEKKYAWSWLLRLYHWAMVLSIIFLTFTGLYIDHPVTSSLTGGGTFPMADMRYLHFLAAFVFTGAVIARLYLALFGNRQENIFSLLRRLPENIVDAWRSLLNYLYINDYEHPGLGHNGLATIVYCFTFLLAMLQIFSGFYLLLPENLFWQGWGLSVFGSPQSARLIHYLSMWYFMTFAAVHVYIIVWNEIKHPEGMLSAMLGGYKFKPRKV</sequence>
<dbReference type="InterPro" id="IPR051542">
    <property type="entry name" value="Hydrogenase_cytochrome"/>
</dbReference>
<evidence type="ECO:0000256" key="5">
    <source>
        <dbReference type="ARBA" id="ARBA00022617"/>
    </source>
</evidence>
<dbReference type="GO" id="GO:0009055">
    <property type="term" value="F:electron transfer activity"/>
    <property type="evidence" value="ECO:0007669"/>
    <property type="project" value="InterPro"/>
</dbReference>
<evidence type="ECO:0000256" key="4">
    <source>
        <dbReference type="ARBA" id="ARBA00022475"/>
    </source>
</evidence>
<evidence type="ECO:0000256" key="12">
    <source>
        <dbReference type="SAM" id="Phobius"/>
    </source>
</evidence>
<organism evidence="14">
    <name type="scientific">hydrothermal vent metagenome</name>
    <dbReference type="NCBI Taxonomy" id="652676"/>
    <lineage>
        <taxon>unclassified sequences</taxon>
        <taxon>metagenomes</taxon>
        <taxon>ecological metagenomes</taxon>
    </lineage>
</organism>
<evidence type="ECO:0000256" key="8">
    <source>
        <dbReference type="ARBA" id="ARBA00022982"/>
    </source>
</evidence>
<gene>
    <name evidence="14" type="ORF">MNBD_DELTA03-1819</name>
</gene>
<keyword evidence="9 12" id="KW-1133">Transmembrane helix</keyword>
<evidence type="ECO:0000313" key="14">
    <source>
        <dbReference type="EMBL" id="VAW34964.1"/>
    </source>
</evidence>
<dbReference type="Pfam" id="PF01292">
    <property type="entry name" value="Ni_hydr_CYTB"/>
    <property type="match status" value="1"/>
</dbReference>
<dbReference type="PANTHER" id="PTHR30485">
    <property type="entry name" value="NI/FE-HYDROGENASE 1 B-TYPE CYTOCHROME SUBUNIT"/>
    <property type="match status" value="1"/>
</dbReference>
<accession>A0A3B0VU89</accession>
<dbReference type="InterPro" id="IPR016174">
    <property type="entry name" value="Di-haem_cyt_TM"/>
</dbReference>
<reference evidence="14" key="1">
    <citation type="submission" date="2018-06" db="EMBL/GenBank/DDBJ databases">
        <authorList>
            <person name="Zhirakovskaya E."/>
        </authorList>
    </citation>
    <scope>NUCLEOTIDE SEQUENCE</scope>
</reference>
<keyword evidence="6 12" id="KW-0812">Transmembrane</keyword>
<evidence type="ECO:0000259" key="13">
    <source>
        <dbReference type="Pfam" id="PF01292"/>
    </source>
</evidence>
<keyword evidence="11 12" id="KW-0472">Membrane</keyword>
<dbReference type="PANTHER" id="PTHR30485:SF0">
    <property type="entry name" value="NI_FE-HYDROGENASE 1 B-TYPE CYTOCHROME SUBUNIT-RELATED"/>
    <property type="match status" value="1"/>
</dbReference>
<feature type="transmembrane region" description="Helical" evidence="12">
    <location>
        <begin position="12"/>
        <end position="34"/>
    </location>
</feature>
<dbReference type="GO" id="GO:0005886">
    <property type="term" value="C:plasma membrane"/>
    <property type="evidence" value="ECO:0007669"/>
    <property type="project" value="UniProtKB-SubCell"/>
</dbReference>
<dbReference type="NCBIfam" id="TIGR02125">
    <property type="entry name" value="CytB-hydogenase"/>
    <property type="match status" value="1"/>
</dbReference>
<proteinExistence type="inferred from homology"/>
<dbReference type="InterPro" id="IPR011577">
    <property type="entry name" value="Cyt_b561_bac/Ni-Hgenase"/>
</dbReference>
<protein>
    <recommendedName>
        <fullName evidence="13">Cytochrome b561 bacterial/Ni-hydrogenase domain-containing protein</fullName>
    </recommendedName>
</protein>
<comment type="similarity">
    <text evidence="2">Belongs to the HupC/HyaC/HydC family.</text>
</comment>
<name>A0A3B0VU89_9ZZZZ</name>
<keyword evidence="4" id="KW-1003">Cell membrane</keyword>
<dbReference type="GO" id="GO:0020037">
    <property type="term" value="F:heme binding"/>
    <property type="evidence" value="ECO:0007669"/>
    <property type="project" value="TreeGrafter"/>
</dbReference>
<evidence type="ECO:0000256" key="11">
    <source>
        <dbReference type="ARBA" id="ARBA00023136"/>
    </source>
</evidence>
<feature type="domain" description="Cytochrome b561 bacterial/Ni-hydrogenase" evidence="13">
    <location>
        <begin position="9"/>
        <end position="205"/>
    </location>
</feature>
<keyword evidence="5" id="KW-0349">Heme</keyword>
<dbReference type="SUPFAM" id="SSF81342">
    <property type="entry name" value="Transmembrane di-heme cytochromes"/>
    <property type="match status" value="1"/>
</dbReference>
<dbReference type="GO" id="GO:0022904">
    <property type="term" value="P:respiratory electron transport chain"/>
    <property type="evidence" value="ECO:0007669"/>
    <property type="project" value="InterPro"/>
</dbReference>
<evidence type="ECO:0000256" key="9">
    <source>
        <dbReference type="ARBA" id="ARBA00022989"/>
    </source>
</evidence>
<evidence type="ECO:0000256" key="3">
    <source>
        <dbReference type="ARBA" id="ARBA00022448"/>
    </source>
</evidence>
<evidence type="ECO:0000256" key="1">
    <source>
        <dbReference type="ARBA" id="ARBA00004651"/>
    </source>
</evidence>
<evidence type="ECO:0000256" key="10">
    <source>
        <dbReference type="ARBA" id="ARBA00023004"/>
    </source>
</evidence>
<dbReference type="InterPro" id="IPR000516">
    <property type="entry name" value="Ni-dep_Hydgase_cyt-B"/>
</dbReference>
<keyword evidence="10" id="KW-0408">Iron</keyword>
<dbReference type="GO" id="GO:0005506">
    <property type="term" value="F:iron ion binding"/>
    <property type="evidence" value="ECO:0007669"/>
    <property type="project" value="InterPro"/>
</dbReference>
<dbReference type="EMBL" id="UOEX01000107">
    <property type="protein sequence ID" value="VAW34964.1"/>
    <property type="molecule type" value="Genomic_DNA"/>
</dbReference>
<feature type="transmembrane region" description="Helical" evidence="12">
    <location>
        <begin position="167"/>
        <end position="188"/>
    </location>
</feature>
<comment type="subcellular location">
    <subcellularLocation>
        <location evidence="1">Cell membrane</location>
        <topology evidence="1">Multi-pass membrane protein</topology>
    </subcellularLocation>
</comment>
<keyword evidence="3" id="KW-0813">Transport</keyword>
<dbReference type="AlphaFoldDB" id="A0A3B0VU89"/>
<dbReference type="Gene3D" id="1.20.950.20">
    <property type="entry name" value="Transmembrane di-heme cytochromes, Chain C"/>
    <property type="match status" value="1"/>
</dbReference>
<keyword evidence="7" id="KW-0479">Metal-binding</keyword>